<name>Q7U4G2_PARMW</name>
<dbReference type="HOGENOM" id="CLU_164025_1_0_3"/>
<dbReference type="KEGG" id="syw:SYNW2106"/>
<reference evidence="1 2" key="1">
    <citation type="journal article" date="2003" name="Nature">
        <title>The genome of a motile marine Synechococcus.</title>
        <authorList>
            <person name="Palenik B."/>
            <person name="Brahamsha B."/>
            <person name="Larimer F."/>
            <person name="Land M."/>
            <person name="Hauser L."/>
            <person name="Chain P."/>
            <person name="Lamerdin J."/>
            <person name="Regala W."/>
            <person name="Allen E.A."/>
            <person name="McCarren J."/>
            <person name="Paulsen I."/>
            <person name="Dufresne A."/>
            <person name="Partensky F."/>
            <person name="Webb E."/>
            <person name="Waterbury J."/>
        </authorList>
    </citation>
    <scope>NUCLEOTIDE SEQUENCE [LARGE SCALE GENOMIC DNA]</scope>
    <source>
        <strain evidence="1 2">WH8102</strain>
    </source>
</reference>
<evidence type="ECO:0000313" key="2">
    <source>
        <dbReference type="Proteomes" id="UP000001422"/>
    </source>
</evidence>
<dbReference type="Pfam" id="PF07864">
    <property type="entry name" value="DUF1651"/>
    <property type="match status" value="1"/>
</dbReference>
<dbReference type="AlphaFoldDB" id="Q7U4G2"/>
<proteinExistence type="predicted"/>
<organism evidence="1 2">
    <name type="scientific">Parasynechococcus marenigrum (strain WH8102)</name>
    <dbReference type="NCBI Taxonomy" id="84588"/>
    <lineage>
        <taxon>Bacteria</taxon>
        <taxon>Bacillati</taxon>
        <taxon>Cyanobacteriota</taxon>
        <taxon>Cyanophyceae</taxon>
        <taxon>Synechococcales</taxon>
        <taxon>Prochlorococcaceae</taxon>
        <taxon>Parasynechococcus</taxon>
        <taxon>Parasynechococcus marenigrum</taxon>
    </lineage>
</organism>
<keyword evidence="2" id="KW-1185">Reference proteome</keyword>
<accession>Q7U4G2</accession>
<evidence type="ECO:0000313" key="1">
    <source>
        <dbReference type="EMBL" id="CAE08621.1"/>
    </source>
</evidence>
<dbReference type="Proteomes" id="UP000001422">
    <property type="component" value="Chromosome"/>
</dbReference>
<gene>
    <name evidence="1" type="ordered locus">SYNW2106</name>
</gene>
<sequence>MREGWLVDPGTNWVWRFHRDDKAWVRDPKVFMDRGMAMPDGQPPLLKERRHVPQEDAETIWRNLKSMGWKRTEPLWGASAEP</sequence>
<protein>
    <submittedName>
        <fullName evidence="1">Uncharacterized protein</fullName>
    </submittedName>
</protein>
<dbReference type="eggNOG" id="ENOG503238J">
    <property type="taxonomic scope" value="Bacteria"/>
</dbReference>
<dbReference type="EMBL" id="BX569694">
    <property type="protein sequence ID" value="CAE08621.1"/>
    <property type="molecule type" value="Genomic_DNA"/>
</dbReference>
<dbReference type="InterPro" id="IPR012447">
    <property type="entry name" value="DUF1651"/>
</dbReference>
<dbReference type="STRING" id="84588.SYNW2106"/>